<dbReference type="SUPFAM" id="SSF54768">
    <property type="entry name" value="dsRNA-binding domain-like"/>
    <property type="match status" value="1"/>
</dbReference>
<gene>
    <name evidence="6" type="ORF">INT46_001261</name>
</gene>
<dbReference type="GO" id="GO:0003697">
    <property type="term" value="F:single-stranded DNA binding"/>
    <property type="evidence" value="ECO:0007669"/>
    <property type="project" value="UniProtKB-ARBA"/>
</dbReference>
<dbReference type="Gene3D" id="3.30.390.80">
    <property type="entry name" value="DNA repair protein Rad52/59/22"/>
    <property type="match status" value="1"/>
</dbReference>
<dbReference type="Pfam" id="PF04098">
    <property type="entry name" value="Rad52_Rad22"/>
    <property type="match status" value="1"/>
</dbReference>
<feature type="compositionally biased region" description="Low complexity" evidence="5">
    <location>
        <begin position="203"/>
        <end position="215"/>
    </location>
</feature>
<protein>
    <recommendedName>
        <fullName evidence="8">DNA repair and recombination protein RAD52</fullName>
    </recommendedName>
</protein>
<feature type="compositionally biased region" description="Low complexity" evidence="5">
    <location>
        <begin position="274"/>
        <end position="288"/>
    </location>
</feature>
<feature type="region of interest" description="Disordered" evidence="5">
    <location>
        <begin position="239"/>
        <end position="290"/>
    </location>
</feature>
<evidence type="ECO:0000256" key="3">
    <source>
        <dbReference type="ARBA" id="ARBA00023172"/>
    </source>
</evidence>
<dbReference type="AlphaFoldDB" id="A0A8H7UW00"/>
<keyword evidence="2" id="KW-0227">DNA damage</keyword>
<reference evidence="6" key="1">
    <citation type="submission" date="2020-12" db="EMBL/GenBank/DDBJ databases">
        <title>Metabolic potential, ecology and presence of endohyphal bacteria is reflected in genomic diversity of Mucoromycotina.</title>
        <authorList>
            <person name="Muszewska A."/>
            <person name="Okrasinska A."/>
            <person name="Steczkiewicz K."/>
            <person name="Drgas O."/>
            <person name="Orlowska M."/>
            <person name="Perlinska-Lenart U."/>
            <person name="Aleksandrzak-Piekarczyk T."/>
            <person name="Szatraj K."/>
            <person name="Zielenkiewicz U."/>
            <person name="Pilsyk S."/>
            <person name="Malc E."/>
            <person name="Mieczkowski P."/>
            <person name="Kruszewska J.S."/>
            <person name="Biernat P."/>
            <person name="Pawlowska J."/>
        </authorList>
    </citation>
    <scope>NUCLEOTIDE SEQUENCE</scope>
    <source>
        <strain evidence="6">CBS 226.32</strain>
    </source>
</reference>
<feature type="compositionally biased region" description="Basic and acidic residues" evidence="5">
    <location>
        <begin position="263"/>
        <end position="273"/>
    </location>
</feature>
<organism evidence="6 7">
    <name type="scientific">Mucor plumbeus</name>
    <dbReference type="NCBI Taxonomy" id="97098"/>
    <lineage>
        <taxon>Eukaryota</taxon>
        <taxon>Fungi</taxon>
        <taxon>Fungi incertae sedis</taxon>
        <taxon>Mucoromycota</taxon>
        <taxon>Mucoromycotina</taxon>
        <taxon>Mucoromycetes</taxon>
        <taxon>Mucorales</taxon>
        <taxon>Mucorineae</taxon>
        <taxon>Mucoraceae</taxon>
        <taxon>Mucor</taxon>
    </lineage>
</organism>
<dbReference type="Proteomes" id="UP000650833">
    <property type="component" value="Unassembled WGS sequence"/>
</dbReference>
<dbReference type="OrthoDB" id="206565at2759"/>
<keyword evidence="3" id="KW-0233">DNA recombination</keyword>
<dbReference type="GO" id="GO:0006312">
    <property type="term" value="P:mitotic recombination"/>
    <property type="evidence" value="ECO:0007669"/>
    <property type="project" value="TreeGrafter"/>
</dbReference>
<comment type="caution">
    <text evidence="6">The sequence shown here is derived from an EMBL/GenBank/DDBJ whole genome shotgun (WGS) entry which is preliminary data.</text>
</comment>
<name>A0A8H7UW00_9FUNG</name>
<evidence type="ECO:0000313" key="6">
    <source>
        <dbReference type="EMBL" id="KAG2192759.1"/>
    </source>
</evidence>
<keyword evidence="4" id="KW-0234">DNA repair</keyword>
<comment type="similarity">
    <text evidence="1">Belongs to the RAD52 family.</text>
</comment>
<evidence type="ECO:0000256" key="2">
    <source>
        <dbReference type="ARBA" id="ARBA00022763"/>
    </source>
</evidence>
<evidence type="ECO:0008006" key="8">
    <source>
        <dbReference type="Google" id="ProtNLM"/>
    </source>
</evidence>
<feature type="compositionally biased region" description="Polar residues" evidence="5">
    <location>
        <begin position="187"/>
        <end position="196"/>
    </location>
</feature>
<dbReference type="FunFam" id="3.30.390.80:FF:000001">
    <property type="entry name" value="DNA repair protein RAD52 homolog"/>
    <property type="match status" value="1"/>
</dbReference>
<dbReference type="GO" id="GO:0045002">
    <property type="term" value="P:double-strand break repair via single-strand annealing"/>
    <property type="evidence" value="ECO:0007669"/>
    <property type="project" value="TreeGrafter"/>
</dbReference>
<dbReference type="InterPro" id="IPR041247">
    <property type="entry name" value="Rad52_fam"/>
</dbReference>
<dbReference type="InterPro" id="IPR007232">
    <property type="entry name" value="Rad52_Rad59_Rad22"/>
</dbReference>
<proteinExistence type="inferred from homology"/>
<evidence type="ECO:0000256" key="4">
    <source>
        <dbReference type="ARBA" id="ARBA00023204"/>
    </source>
</evidence>
<evidence type="ECO:0000313" key="7">
    <source>
        <dbReference type="Proteomes" id="UP000650833"/>
    </source>
</evidence>
<dbReference type="PANTHER" id="PTHR12132">
    <property type="entry name" value="DNA REPAIR AND RECOMBINATION PROTEIN RAD52, RAD59"/>
    <property type="match status" value="1"/>
</dbReference>
<dbReference type="GO" id="GO:0000724">
    <property type="term" value="P:double-strand break repair via homologous recombination"/>
    <property type="evidence" value="ECO:0007669"/>
    <property type="project" value="TreeGrafter"/>
</dbReference>
<dbReference type="GO" id="GO:0005634">
    <property type="term" value="C:nucleus"/>
    <property type="evidence" value="ECO:0007669"/>
    <property type="project" value="TreeGrafter"/>
</dbReference>
<evidence type="ECO:0000256" key="5">
    <source>
        <dbReference type="SAM" id="MobiDB-lite"/>
    </source>
</evidence>
<dbReference type="InterPro" id="IPR042525">
    <property type="entry name" value="Rad52_Rad59_Rad22_sf"/>
</dbReference>
<accession>A0A8H7UW00</accession>
<dbReference type="EMBL" id="JAEPRC010000700">
    <property type="protein sequence ID" value="KAG2192759.1"/>
    <property type="molecule type" value="Genomic_DNA"/>
</dbReference>
<evidence type="ECO:0000256" key="1">
    <source>
        <dbReference type="ARBA" id="ARBA00006638"/>
    </source>
</evidence>
<feature type="region of interest" description="Disordered" evidence="5">
    <location>
        <begin position="325"/>
        <end position="345"/>
    </location>
</feature>
<keyword evidence="7" id="KW-1185">Reference proteome</keyword>
<dbReference type="PANTHER" id="PTHR12132:SF1">
    <property type="entry name" value="DNA REPAIR PROTEIN RAD52 HOMOLOG"/>
    <property type="match status" value="1"/>
</dbReference>
<feature type="region of interest" description="Disordered" evidence="5">
    <location>
        <begin position="174"/>
        <end position="215"/>
    </location>
</feature>
<sequence>MKPYTAKERHHLNETLSKPLGPEYLSYRSGSFGRLTYITGGIAVQLANEIFGFDGWSSEIKNTTIDYVDVDENRKVNVGVSVTMRITLKDGTFREDIGYGATENARNKGTGIEKAKKHATTDAIKRTLKNFGNALGNCMYEKSYLSGVANMGNPQIKFSPANLYRHEQYRPKDILPPQHHTIFPPQAEQQQPSTSALALPTPAQHHQQQQQVQQQAQQQAQQQRQQQVQQLQRQQAQQAQSFAQKRHQEQVELQQKRAKQHHHQEEQTVKEEPNTTTTETHPPLLPEESFSYEGDDEFYALFQEEFEDEFAIDGAQLVELEKLSQVSSHSSNVIVASDSSAGAQK</sequence>